<proteinExistence type="inferred from homology"/>
<dbReference type="GO" id="GO:0005484">
    <property type="term" value="F:SNAP receptor activity"/>
    <property type="evidence" value="ECO:0007669"/>
    <property type="project" value="TreeGrafter"/>
</dbReference>
<accession>A0A1W0WX88</accession>
<dbReference type="InterPro" id="IPR000928">
    <property type="entry name" value="SNAP-25_dom"/>
</dbReference>
<feature type="domain" description="T-SNARE coiled-coil homology" evidence="10">
    <location>
        <begin position="283"/>
        <end position="345"/>
    </location>
</feature>
<dbReference type="GO" id="GO:0043005">
    <property type="term" value="C:neuron projection"/>
    <property type="evidence" value="ECO:0007669"/>
    <property type="project" value="UniProtKB-KW"/>
</dbReference>
<keyword evidence="3" id="KW-0677">Repeat</keyword>
<feature type="region of interest" description="Disordered" evidence="9">
    <location>
        <begin position="75"/>
        <end position="140"/>
    </location>
</feature>
<evidence type="ECO:0000256" key="2">
    <source>
        <dbReference type="ARBA" id="ARBA00022599"/>
    </source>
</evidence>
<evidence type="ECO:0000256" key="9">
    <source>
        <dbReference type="SAM" id="MobiDB-lite"/>
    </source>
</evidence>
<sequence>MCGIGKCLTLPFDKLCFFQFFIPDYIVSFVRLFRHKEVRRLSLTSHIQQVIFPFSSGSSFLGHFANLPPTDLFELMAPGGKGKPMHPSSQQDNRNELLGGEGRGGGGGGSNNNNNNNHGVNNPAYLASPSGGPPGGPSAATELEQIHLQINKTTDQSLDSTRRMVGLLEESQTVGAKTMENLYRQGEQLDKVEDHLDTMNQDLREAERNMEQMEKCCGLCVCPWRKRRNFEKLSGYQKTFGQKGGTTGGRAERDSIHMEQPNVAASNSQGGTRPQYINRITNDAREDEMEENLEAVGGMLGGLKSMATDMGREINNQNKALDRMNGKAEITNDRVIAGDKRAQDLLKRA</sequence>
<organism evidence="11 12">
    <name type="scientific">Hypsibius exemplaris</name>
    <name type="common">Freshwater tardigrade</name>
    <dbReference type="NCBI Taxonomy" id="2072580"/>
    <lineage>
        <taxon>Eukaryota</taxon>
        <taxon>Metazoa</taxon>
        <taxon>Ecdysozoa</taxon>
        <taxon>Tardigrada</taxon>
        <taxon>Eutardigrada</taxon>
        <taxon>Parachela</taxon>
        <taxon>Hypsibioidea</taxon>
        <taxon>Hypsibiidae</taxon>
        <taxon>Hypsibius</taxon>
    </lineage>
</organism>
<dbReference type="GO" id="GO:0016082">
    <property type="term" value="P:synaptic vesicle priming"/>
    <property type="evidence" value="ECO:0007669"/>
    <property type="project" value="TreeGrafter"/>
</dbReference>
<evidence type="ECO:0000256" key="7">
    <source>
        <dbReference type="RuleBase" id="RU003496"/>
    </source>
</evidence>
<dbReference type="GO" id="GO:0098793">
    <property type="term" value="C:presynapse"/>
    <property type="evidence" value="ECO:0007669"/>
    <property type="project" value="GOC"/>
</dbReference>
<comment type="similarity">
    <text evidence="1 7">Belongs to the SNAP-25 family.</text>
</comment>
<feature type="domain" description="T-SNARE coiled-coil homology" evidence="10">
    <location>
        <begin position="151"/>
        <end position="213"/>
    </location>
</feature>
<evidence type="ECO:0000256" key="8">
    <source>
        <dbReference type="SAM" id="Coils"/>
    </source>
</evidence>
<keyword evidence="4" id="KW-0770">Synapse</keyword>
<evidence type="ECO:0000256" key="4">
    <source>
        <dbReference type="ARBA" id="ARBA00023018"/>
    </source>
</evidence>
<dbReference type="Gene3D" id="1.20.5.110">
    <property type="match status" value="2"/>
</dbReference>
<feature type="compositionally biased region" description="Gly residues" evidence="9">
    <location>
        <begin position="99"/>
        <end position="110"/>
    </location>
</feature>
<dbReference type="EMBL" id="MTYJ01000035">
    <property type="protein sequence ID" value="OQV19820.1"/>
    <property type="molecule type" value="Genomic_DNA"/>
</dbReference>
<dbReference type="CDD" id="cd15889">
    <property type="entry name" value="SNARE_SNAP25N_23N"/>
    <property type="match status" value="1"/>
</dbReference>
<keyword evidence="12" id="KW-1185">Reference proteome</keyword>
<evidence type="ECO:0000256" key="5">
    <source>
        <dbReference type="ARBA" id="ARBA00023054"/>
    </source>
</evidence>
<evidence type="ECO:0000256" key="6">
    <source>
        <dbReference type="ARBA" id="ARBA00034102"/>
    </source>
</evidence>
<dbReference type="PANTHER" id="PTHR19305">
    <property type="entry name" value="SYNAPTOSOMAL ASSOCIATED PROTEIN"/>
    <property type="match status" value="1"/>
</dbReference>
<protein>
    <recommendedName>
        <fullName evidence="7">Synaptosomal-associated protein</fullName>
    </recommendedName>
</protein>
<gene>
    <name evidence="11" type="ORF">BV898_06091</name>
</gene>
<dbReference type="SMART" id="SM00397">
    <property type="entry name" value="t_SNARE"/>
    <property type="match status" value="2"/>
</dbReference>
<dbReference type="PANTHER" id="PTHR19305:SF14">
    <property type="entry name" value="SYNAPTOSOMAL-ASSOCIATED PROTEIN-RELATED"/>
    <property type="match status" value="1"/>
</dbReference>
<dbReference type="GO" id="GO:0005886">
    <property type="term" value="C:plasma membrane"/>
    <property type="evidence" value="ECO:0007669"/>
    <property type="project" value="TreeGrafter"/>
</dbReference>
<evidence type="ECO:0000256" key="3">
    <source>
        <dbReference type="ARBA" id="ARBA00022737"/>
    </source>
</evidence>
<keyword evidence="2" id="KW-0771">Synaptosome</keyword>
<evidence type="ECO:0000256" key="1">
    <source>
        <dbReference type="ARBA" id="ARBA00009480"/>
    </source>
</evidence>
<dbReference type="Pfam" id="PF00835">
    <property type="entry name" value="SNAP-25"/>
    <property type="match status" value="1"/>
</dbReference>
<dbReference type="Proteomes" id="UP000192578">
    <property type="component" value="Unassembled WGS sequence"/>
</dbReference>
<dbReference type="GO" id="GO:0031201">
    <property type="term" value="C:SNARE complex"/>
    <property type="evidence" value="ECO:0007669"/>
    <property type="project" value="TreeGrafter"/>
</dbReference>
<comment type="subcellular location">
    <subcellularLocation>
        <location evidence="6">Synapse</location>
        <location evidence="6">Synaptosome</location>
    </subcellularLocation>
</comment>
<dbReference type="InterPro" id="IPR000727">
    <property type="entry name" value="T_SNARE_dom"/>
</dbReference>
<evidence type="ECO:0000313" key="12">
    <source>
        <dbReference type="Proteomes" id="UP000192578"/>
    </source>
</evidence>
<feature type="compositionally biased region" description="Low complexity" evidence="9">
    <location>
        <begin position="111"/>
        <end position="130"/>
    </location>
</feature>
<name>A0A1W0WX88_HYPEX</name>
<keyword evidence="5 8" id="KW-0175">Coiled coil</keyword>
<dbReference type="OrthoDB" id="19261at2759"/>
<dbReference type="AlphaFoldDB" id="A0A1W0WX88"/>
<evidence type="ECO:0000259" key="10">
    <source>
        <dbReference type="PROSITE" id="PS50192"/>
    </source>
</evidence>
<reference evidence="12" key="1">
    <citation type="submission" date="2017-01" db="EMBL/GenBank/DDBJ databases">
        <title>Comparative genomics of anhydrobiosis in the tardigrade Hypsibius dujardini.</title>
        <authorList>
            <person name="Yoshida Y."/>
            <person name="Koutsovoulos G."/>
            <person name="Laetsch D."/>
            <person name="Stevens L."/>
            <person name="Kumar S."/>
            <person name="Horikawa D."/>
            <person name="Ishino K."/>
            <person name="Komine S."/>
            <person name="Tomita M."/>
            <person name="Blaxter M."/>
            <person name="Arakawa K."/>
        </authorList>
    </citation>
    <scope>NUCLEOTIDE SEQUENCE [LARGE SCALE GENOMIC DNA]</scope>
    <source>
        <strain evidence="12">Z151</strain>
    </source>
</reference>
<evidence type="ECO:0000313" key="11">
    <source>
        <dbReference type="EMBL" id="OQV19820.1"/>
    </source>
</evidence>
<comment type="caution">
    <text evidence="11">The sequence shown here is derived from an EMBL/GenBank/DDBJ whole genome shotgun (WGS) entry which is preliminary data.</text>
</comment>
<feature type="coiled-coil region" evidence="8">
    <location>
        <begin position="189"/>
        <end position="216"/>
    </location>
</feature>
<dbReference type="GO" id="GO:0031629">
    <property type="term" value="P:synaptic vesicle fusion to presynaptic active zone membrane"/>
    <property type="evidence" value="ECO:0007669"/>
    <property type="project" value="TreeGrafter"/>
</dbReference>
<dbReference type="GO" id="GO:0019905">
    <property type="term" value="F:syntaxin binding"/>
    <property type="evidence" value="ECO:0007669"/>
    <property type="project" value="TreeGrafter"/>
</dbReference>
<dbReference type="SUPFAM" id="SSF58038">
    <property type="entry name" value="SNARE fusion complex"/>
    <property type="match status" value="2"/>
</dbReference>
<dbReference type="PROSITE" id="PS50192">
    <property type="entry name" value="T_SNARE"/>
    <property type="match status" value="2"/>
</dbReference>